<dbReference type="InterPro" id="IPR036291">
    <property type="entry name" value="NAD(P)-bd_dom_sf"/>
</dbReference>
<dbReference type="InterPro" id="IPR013445">
    <property type="entry name" value="CDP_4_6_deHydtase"/>
</dbReference>
<dbReference type="InterPro" id="IPR016040">
    <property type="entry name" value="NAD(P)-bd_dom"/>
</dbReference>
<keyword evidence="3" id="KW-1185">Reference proteome</keyword>
<dbReference type="GO" id="GO:0047733">
    <property type="term" value="F:CDP-glucose 4,6-dehydratase activity"/>
    <property type="evidence" value="ECO:0007669"/>
    <property type="project" value="UniProtKB-EC"/>
</dbReference>
<dbReference type="Proteomes" id="UP000483379">
    <property type="component" value="Unassembled WGS sequence"/>
</dbReference>
<comment type="caution">
    <text evidence="2">The sequence shown here is derived from an EMBL/GenBank/DDBJ whole genome shotgun (WGS) entry which is preliminary data.</text>
</comment>
<dbReference type="AlphaFoldDB" id="A0A6M0JSN7"/>
<evidence type="ECO:0000259" key="1">
    <source>
        <dbReference type="Pfam" id="PF16363"/>
    </source>
</evidence>
<keyword evidence="2" id="KW-0456">Lyase</keyword>
<dbReference type="Gene3D" id="3.90.25.10">
    <property type="entry name" value="UDP-galactose 4-epimerase, domain 1"/>
    <property type="match status" value="1"/>
</dbReference>
<dbReference type="SUPFAM" id="SSF51735">
    <property type="entry name" value="NAD(P)-binding Rossmann-fold domains"/>
    <property type="match status" value="1"/>
</dbReference>
<organism evidence="2 3">
    <name type="scientific">Thiorhodococcus minor</name>
    <dbReference type="NCBI Taxonomy" id="57489"/>
    <lineage>
        <taxon>Bacteria</taxon>
        <taxon>Pseudomonadati</taxon>
        <taxon>Pseudomonadota</taxon>
        <taxon>Gammaproteobacteria</taxon>
        <taxon>Chromatiales</taxon>
        <taxon>Chromatiaceae</taxon>
        <taxon>Thiorhodococcus</taxon>
    </lineage>
</organism>
<dbReference type="Pfam" id="PF16363">
    <property type="entry name" value="GDP_Man_Dehyd"/>
    <property type="match status" value="1"/>
</dbReference>
<sequence length="354" mass="39432">MSRGFWRDRRVLVTGHTGFKGGWLALWLSEMGAQVFGYAQDPPTDPNLFTLVGLAERLAEHRLGDIRDYEALAVAVAEARPEIVFHLAAQPLVREAYRSPLETYAVNIMGTANLLETLRHTPTARAVVVVTSDKCYESREWVWPYREIDPLGGDDPYASSKGCAELVTSAYRRSFLAAAGIQVATARAGNVIGGGDWASDRLLPDVLRALDRGQTVPIRSPLAVRPWQHVLEPLSGYLALGERLHECGDDYAQSWNFGPDAGDVRSVGWILEHLSAQADGLRWRLDDDPQPHETSLLALDSAKAIGRLGWRPRWDLGQALDRTLDWHRAWRDGADMRRVSLQQIDCYATERAGL</sequence>
<dbReference type="PANTHER" id="PTHR43000">
    <property type="entry name" value="DTDP-D-GLUCOSE 4,6-DEHYDRATASE-RELATED"/>
    <property type="match status" value="1"/>
</dbReference>
<accession>A0A6M0JSN7</accession>
<reference evidence="2 3" key="1">
    <citation type="submission" date="2020-02" db="EMBL/GenBank/DDBJ databases">
        <title>Genome sequences of Thiorhodococcus mannitoliphagus and Thiorhodococcus minor, purple sulfur photosynthetic bacteria in the gammaproteobacterial family, Chromatiaceae.</title>
        <authorList>
            <person name="Aviles F.A."/>
            <person name="Meyer T.E."/>
            <person name="Kyndt J.A."/>
        </authorList>
    </citation>
    <scope>NUCLEOTIDE SEQUENCE [LARGE SCALE GENOMIC DNA]</scope>
    <source>
        <strain evidence="2 3">DSM 11518</strain>
    </source>
</reference>
<feature type="domain" description="NAD(P)-binding" evidence="1">
    <location>
        <begin position="12"/>
        <end position="321"/>
    </location>
</feature>
<dbReference type="NCBIfam" id="TIGR02622">
    <property type="entry name" value="CDP_4_6_dhtase"/>
    <property type="match status" value="1"/>
</dbReference>
<dbReference type="Gene3D" id="3.40.50.720">
    <property type="entry name" value="NAD(P)-binding Rossmann-like Domain"/>
    <property type="match status" value="1"/>
</dbReference>
<evidence type="ECO:0000313" key="2">
    <source>
        <dbReference type="EMBL" id="NEV60540.1"/>
    </source>
</evidence>
<dbReference type="EMBL" id="JAAIJQ010000002">
    <property type="protein sequence ID" value="NEV60540.1"/>
    <property type="molecule type" value="Genomic_DNA"/>
</dbReference>
<proteinExistence type="predicted"/>
<dbReference type="CDD" id="cd05252">
    <property type="entry name" value="CDP_GD_SDR_e"/>
    <property type="match status" value="1"/>
</dbReference>
<gene>
    <name evidence="2" type="primary">rfbG</name>
    <name evidence="2" type="ORF">G3446_01310</name>
</gene>
<dbReference type="EC" id="4.2.1.45" evidence="2"/>
<name>A0A6M0JSN7_9GAMM</name>
<dbReference type="RefSeq" id="WP_164450581.1">
    <property type="nucleotide sequence ID" value="NZ_JAAIJQ010000002.1"/>
</dbReference>
<evidence type="ECO:0000313" key="3">
    <source>
        <dbReference type="Proteomes" id="UP000483379"/>
    </source>
</evidence>
<protein>
    <submittedName>
        <fullName evidence="2">CDP-glucose 4,6-dehydratase</fullName>
        <ecNumber evidence="2">4.2.1.45</ecNumber>
    </submittedName>
</protein>